<dbReference type="Gramene" id="KMS65398">
    <property type="protein sequence ID" value="KMS65398"/>
    <property type="gene ID" value="BVRB_036390"/>
</dbReference>
<accession>A0A0J7YQI8</accession>
<evidence type="ECO:0000256" key="1">
    <source>
        <dbReference type="SAM" id="Phobius"/>
    </source>
</evidence>
<evidence type="ECO:0000313" key="2">
    <source>
        <dbReference type="EMBL" id="KMS65398.1"/>
    </source>
</evidence>
<organism evidence="2 3">
    <name type="scientific">Beta vulgaris subsp. vulgaris</name>
    <name type="common">Beet</name>
    <dbReference type="NCBI Taxonomy" id="3555"/>
    <lineage>
        <taxon>Eukaryota</taxon>
        <taxon>Viridiplantae</taxon>
        <taxon>Streptophyta</taxon>
        <taxon>Embryophyta</taxon>
        <taxon>Tracheophyta</taxon>
        <taxon>Spermatophyta</taxon>
        <taxon>Magnoliopsida</taxon>
        <taxon>eudicotyledons</taxon>
        <taxon>Gunneridae</taxon>
        <taxon>Pentapetalae</taxon>
        <taxon>Caryophyllales</taxon>
        <taxon>Chenopodiaceae</taxon>
        <taxon>Betoideae</taxon>
        <taxon>Beta</taxon>
    </lineage>
</organism>
<dbReference type="AlphaFoldDB" id="A0A0J7YQI8"/>
<feature type="transmembrane region" description="Helical" evidence="1">
    <location>
        <begin position="20"/>
        <end position="41"/>
    </location>
</feature>
<evidence type="ECO:0000313" key="3">
    <source>
        <dbReference type="Proteomes" id="UP000035740"/>
    </source>
</evidence>
<protein>
    <submittedName>
        <fullName evidence="2">Uncharacterized protein</fullName>
    </submittedName>
</protein>
<keyword evidence="1" id="KW-0472">Membrane</keyword>
<proteinExistence type="predicted"/>
<name>A0A0J7YQI8_BETVV</name>
<dbReference type="Proteomes" id="UP000035740">
    <property type="component" value="Unassembled WGS sequence"/>
</dbReference>
<gene>
    <name evidence="2" type="ORF">BVRB_036390</name>
</gene>
<reference evidence="2 3" key="1">
    <citation type="journal article" date="2014" name="Nature">
        <title>The genome of the recently domesticated crop plant sugar beet (Beta vulgaris).</title>
        <authorList>
            <person name="Dohm J.C."/>
            <person name="Minoche A.E."/>
            <person name="Holtgrawe D."/>
            <person name="Capella-Gutierrez S."/>
            <person name="Zakrzewski F."/>
            <person name="Tafer H."/>
            <person name="Rupp O."/>
            <person name="Sorensen T.R."/>
            <person name="Stracke R."/>
            <person name="Reinhardt R."/>
            <person name="Goesmann A."/>
            <person name="Kraft T."/>
            <person name="Schulz B."/>
            <person name="Stadler P.F."/>
            <person name="Schmidt T."/>
            <person name="Gabaldon T."/>
            <person name="Lehrach H."/>
            <person name="Weisshaar B."/>
            <person name="Himmelbauer H."/>
        </authorList>
    </citation>
    <scope>NUCLEOTIDE SEQUENCE [LARGE SCALE GENOMIC DNA]</scope>
    <source>
        <tissue evidence="2">Taproot</tissue>
    </source>
</reference>
<dbReference type="EMBL" id="KQ109395">
    <property type="protein sequence ID" value="KMS65398.1"/>
    <property type="molecule type" value="Genomic_DNA"/>
</dbReference>
<keyword evidence="1" id="KW-1133">Transmembrane helix</keyword>
<keyword evidence="3" id="KW-1185">Reference proteome</keyword>
<feature type="transmembrane region" description="Helical" evidence="1">
    <location>
        <begin position="57"/>
        <end position="77"/>
    </location>
</feature>
<sequence length="83" mass="9228">MEEELESQTIEPMLDAFCGYANDTLALILSPITLLLIVLFNKETQMPTNYGMTSSDLLIFFCSAVSSLLGNSVRMVFVTHPHL</sequence>
<keyword evidence="1" id="KW-0812">Transmembrane</keyword>